<proteinExistence type="predicted"/>
<accession>A0ABW8YMR7</accession>
<keyword evidence="1" id="KW-0812">Transmembrane</keyword>
<dbReference type="RefSeq" id="WP_408077480.1">
    <property type="nucleotide sequence ID" value="NZ_JBELQC010000001.1"/>
</dbReference>
<protein>
    <submittedName>
        <fullName evidence="2">Uncharacterized protein</fullName>
    </submittedName>
</protein>
<dbReference type="EMBL" id="JBELQC010000001">
    <property type="protein sequence ID" value="MFL9840545.1"/>
    <property type="molecule type" value="Genomic_DNA"/>
</dbReference>
<organism evidence="2 3">
    <name type="scientific">Sphingomonas plantiphila</name>
    <dbReference type="NCBI Taxonomy" id="3163295"/>
    <lineage>
        <taxon>Bacteria</taxon>
        <taxon>Pseudomonadati</taxon>
        <taxon>Pseudomonadota</taxon>
        <taxon>Alphaproteobacteria</taxon>
        <taxon>Sphingomonadales</taxon>
        <taxon>Sphingomonadaceae</taxon>
        <taxon>Sphingomonas</taxon>
    </lineage>
</organism>
<keyword evidence="1" id="KW-1133">Transmembrane helix</keyword>
<keyword evidence="1" id="KW-0472">Membrane</keyword>
<feature type="transmembrane region" description="Helical" evidence="1">
    <location>
        <begin position="55"/>
        <end position="80"/>
    </location>
</feature>
<comment type="caution">
    <text evidence="2">The sequence shown here is derived from an EMBL/GenBank/DDBJ whole genome shotgun (WGS) entry which is preliminary data.</text>
</comment>
<feature type="transmembrane region" description="Helical" evidence="1">
    <location>
        <begin position="6"/>
        <end position="26"/>
    </location>
</feature>
<evidence type="ECO:0000313" key="2">
    <source>
        <dbReference type="EMBL" id="MFL9840545.1"/>
    </source>
</evidence>
<sequence length="90" mass="9815">MTDGRIFLALSGLMCLGVFLNGVRFARMTRNPWAGMKLFGQDVQGSDLSVERVRLLGWLQAIAAPLIFVFFAALAFGLLGPVEGIETIQL</sequence>
<evidence type="ECO:0000313" key="3">
    <source>
        <dbReference type="Proteomes" id="UP001629244"/>
    </source>
</evidence>
<keyword evidence="3" id="KW-1185">Reference proteome</keyword>
<evidence type="ECO:0000256" key="1">
    <source>
        <dbReference type="SAM" id="Phobius"/>
    </source>
</evidence>
<reference evidence="2 3" key="1">
    <citation type="submission" date="2024-06" db="EMBL/GenBank/DDBJ databases">
        <authorList>
            <person name="Kaempfer P."/>
            <person name="Viver T."/>
        </authorList>
    </citation>
    <scope>NUCLEOTIDE SEQUENCE [LARGE SCALE GENOMIC DNA]</scope>
    <source>
        <strain evidence="2 3">ST-64</strain>
    </source>
</reference>
<name>A0ABW8YMR7_9SPHN</name>
<dbReference type="Proteomes" id="UP001629244">
    <property type="component" value="Unassembled WGS sequence"/>
</dbReference>
<gene>
    <name evidence="2" type="ORF">ABS767_06175</name>
</gene>